<dbReference type="AlphaFoldDB" id="A0A845R2Y4"/>
<accession>A0A845R2Y4</accession>
<evidence type="ECO:0000256" key="1">
    <source>
        <dbReference type="SAM" id="Phobius"/>
    </source>
</evidence>
<protein>
    <submittedName>
        <fullName evidence="2">Uncharacterized protein</fullName>
    </submittedName>
</protein>
<comment type="caution">
    <text evidence="2">The sequence shown here is derived from an EMBL/GenBank/DDBJ whole genome shotgun (WGS) entry which is preliminary data.</text>
</comment>
<keyword evidence="1" id="KW-0472">Membrane</keyword>
<dbReference type="EMBL" id="QXXA01000016">
    <property type="protein sequence ID" value="NBI07938.1"/>
    <property type="molecule type" value="Genomic_DNA"/>
</dbReference>
<evidence type="ECO:0000313" key="3">
    <source>
        <dbReference type="Proteomes" id="UP000467132"/>
    </source>
</evidence>
<feature type="transmembrane region" description="Helical" evidence="1">
    <location>
        <begin position="73"/>
        <end position="93"/>
    </location>
</feature>
<sequence>MYKLPDWLVIILAIIYALILGLLYNNYGHTEIFMRIEPIVMSILSLSLIWIIVKDLKNSVKKENETHKLVFNYILLIVPILYLLSILGEYLNLF</sequence>
<reference evidence="2 3" key="1">
    <citation type="submission" date="2018-08" db="EMBL/GenBank/DDBJ databases">
        <title>Murine metabolic-syndrome-specific gut microbial biobank.</title>
        <authorList>
            <person name="Liu C."/>
        </authorList>
    </citation>
    <scope>NUCLEOTIDE SEQUENCE [LARGE SCALE GENOMIC DNA]</scope>
    <source>
        <strain evidence="2 3">583</strain>
    </source>
</reference>
<feature type="transmembrane region" description="Helical" evidence="1">
    <location>
        <begin position="6"/>
        <end position="24"/>
    </location>
</feature>
<keyword evidence="1" id="KW-1133">Transmembrane helix</keyword>
<proteinExistence type="predicted"/>
<keyword evidence="3" id="KW-1185">Reference proteome</keyword>
<feature type="transmembrane region" description="Helical" evidence="1">
    <location>
        <begin position="36"/>
        <end position="53"/>
    </location>
</feature>
<dbReference type="Proteomes" id="UP000467132">
    <property type="component" value="Unassembled WGS sequence"/>
</dbReference>
<evidence type="ECO:0000313" key="2">
    <source>
        <dbReference type="EMBL" id="NBI07938.1"/>
    </source>
</evidence>
<gene>
    <name evidence="2" type="ORF">D3Z33_13840</name>
</gene>
<dbReference type="RefSeq" id="WP_160198397.1">
    <property type="nucleotide sequence ID" value="NZ_QXXA01000016.1"/>
</dbReference>
<organism evidence="2 3">
    <name type="scientific">Senegalia massiliensis</name>
    <dbReference type="NCBI Taxonomy" id="1720316"/>
    <lineage>
        <taxon>Bacteria</taxon>
        <taxon>Bacillati</taxon>
        <taxon>Bacillota</taxon>
        <taxon>Clostridia</taxon>
        <taxon>Eubacteriales</taxon>
        <taxon>Clostridiaceae</taxon>
        <taxon>Senegalia</taxon>
    </lineage>
</organism>
<keyword evidence="1" id="KW-0812">Transmembrane</keyword>
<name>A0A845R2Y4_9CLOT</name>